<evidence type="ECO:0000313" key="9">
    <source>
        <dbReference type="Proteomes" id="UP000292627"/>
    </source>
</evidence>
<dbReference type="SUPFAM" id="SSF53383">
    <property type="entry name" value="PLP-dependent transferases"/>
    <property type="match status" value="1"/>
</dbReference>
<dbReference type="PANTHER" id="PTHR11879">
    <property type="entry name" value="ASPARTATE AMINOTRANSFERASE"/>
    <property type="match status" value="1"/>
</dbReference>
<dbReference type="Gene3D" id="3.90.1150.10">
    <property type="entry name" value="Aspartate Aminotransferase, domain 1"/>
    <property type="match status" value="1"/>
</dbReference>
<comment type="caution">
    <text evidence="8">The sequence shown here is derived from an EMBL/GenBank/DDBJ whole genome shotgun (WGS) entry which is preliminary data.</text>
</comment>
<dbReference type="InterPro" id="IPR000796">
    <property type="entry name" value="Asp_trans"/>
</dbReference>
<organism evidence="8 9">
    <name type="scientific">Pseudoxanthomonas winnipegensis</name>
    <dbReference type="NCBI Taxonomy" id="2480810"/>
    <lineage>
        <taxon>Bacteria</taxon>
        <taxon>Pseudomonadati</taxon>
        <taxon>Pseudomonadota</taxon>
        <taxon>Gammaproteobacteria</taxon>
        <taxon>Lysobacterales</taxon>
        <taxon>Lysobacteraceae</taxon>
        <taxon>Pseudoxanthomonas</taxon>
    </lineage>
</organism>
<evidence type="ECO:0000259" key="7">
    <source>
        <dbReference type="Pfam" id="PF00155"/>
    </source>
</evidence>
<evidence type="ECO:0000256" key="5">
    <source>
        <dbReference type="ARBA" id="ARBA00022679"/>
    </source>
</evidence>
<dbReference type="GO" id="GO:0033585">
    <property type="term" value="P:L-phenylalanine biosynthetic process from chorismate via phenylpyruvate"/>
    <property type="evidence" value="ECO:0007669"/>
    <property type="project" value="TreeGrafter"/>
</dbReference>
<dbReference type="GO" id="GO:0042802">
    <property type="term" value="F:identical protein binding"/>
    <property type="evidence" value="ECO:0007669"/>
    <property type="project" value="TreeGrafter"/>
</dbReference>
<dbReference type="InterPro" id="IPR015424">
    <property type="entry name" value="PyrdxlP-dep_Trfase"/>
</dbReference>
<dbReference type="InterPro" id="IPR015421">
    <property type="entry name" value="PyrdxlP-dep_Trfase_major"/>
</dbReference>
<dbReference type="InterPro" id="IPR004839">
    <property type="entry name" value="Aminotransferase_I/II_large"/>
</dbReference>
<keyword evidence="6" id="KW-0663">Pyridoxal phosphate</keyword>
<dbReference type="Gene3D" id="3.40.640.10">
    <property type="entry name" value="Type I PLP-dependent aspartate aminotransferase-like (Major domain)"/>
    <property type="match status" value="1"/>
</dbReference>
<dbReference type="NCBIfam" id="NF006719">
    <property type="entry name" value="PRK09257.1"/>
    <property type="match status" value="1"/>
</dbReference>
<dbReference type="InterPro" id="IPR015422">
    <property type="entry name" value="PyrdxlP-dep_Trfase_small"/>
</dbReference>
<sequence>MPLDSLTRQPADGLLALMSLYAADPRRTKLDLGVGVYRTEAGATPVMVAVKQAEQRLVDIQGSKSYLGPEGDIGFVHALQPVVFGDALTAELGARLTGLQTVGGTGALRLAADLIASASPGHRLWLGTPSWPNHAPVFAGGGLQVRTYRQFDAATQRFDLDATLEALGQAHTGDVVLLHGCCHNPTGADPSAEQWDQIIEVLIQRGLVPLIDMAYQGLGQDLDRDAWALRRIVSRVPQALVAYSCDKNFGLYRERVGALYVVAAHAAGAEAALSHLAAHARASYSMPADHGAAVVRTILADAVLRAQWSDELRGMAARVASIRQQLSALGRIGLVDLTPLGQQRGLFALLPLAPAVIERLRVEHGVYMAGNGRINIAGLAQSAVGQFGEALRAAQTAVAA</sequence>
<keyword evidence="5 8" id="KW-0808">Transferase</keyword>
<evidence type="ECO:0000313" key="8">
    <source>
        <dbReference type="EMBL" id="TAA26522.1"/>
    </source>
</evidence>
<dbReference type="Proteomes" id="UP000292627">
    <property type="component" value="Unassembled WGS sequence"/>
</dbReference>
<reference evidence="8 9" key="1">
    <citation type="submission" date="2019-02" db="EMBL/GenBank/DDBJ databases">
        <title>WGS of Pseudoxanthomonas species novum from clinical isolates.</title>
        <authorList>
            <person name="Bernier A.-M."/>
            <person name="Bernard K."/>
            <person name="Vachon A."/>
        </authorList>
    </citation>
    <scope>NUCLEOTIDE SEQUENCE [LARGE SCALE GENOMIC DNA]</scope>
    <source>
        <strain evidence="8 9">NML171200</strain>
    </source>
</reference>
<comment type="similarity">
    <text evidence="2">Belongs to the class-I pyridoxal-phosphate-dependent aminotransferase family.</text>
</comment>
<proteinExistence type="inferred from homology"/>
<comment type="subunit">
    <text evidence="3">Homodimer.</text>
</comment>
<dbReference type="GO" id="GO:0005829">
    <property type="term" value="C:cytosol"/>
    <property type="evidence" value="ECO:0007669"/>
    <property type="project" value="TreeGrafter"/>
</dbReference>
<evidence type="ECO:0000256" key="3">
    <source>
        <dbReference type="ARBA" id="ARBA00011738"/>
    </source>
</evidence>
<dbReference type="GO" id="GO:0004069">
    <property type="term" value="F:L-aspartate:2-oxoglutarate aminotransferase activity"/>
    <property type="evidence" value="ECO:0007669"/>
    <property type="project" value="TreeGrafter"/>
</dbReference>
<accession>A0A4V2HDA3</accession>
<evidence type="ECO:0000256" key="1">
    <source>
        <dbReference type="ARBA" id="ARBA00001933"/>
    </source>
</evidence>
<dbReference type="PANTHER" id="PTHR11879:SF22">
    <property type="entry name" value="ASPARTATE AMINOTRANSFERASE, MITOCHONDRIAL"/>
    <property type="match status" value="1"/>
</dbReference>
<dbReference type="OrthoDB" id="9766445at2"/>
<feature type="domain" description="Aminotransferase class I/classII large" evidence="7">
    <location>
        <begin position="28"/>
        <end position="387"/>
    </location>
</feature>
<evidence type="ECO:0000256" key="4">
    <source>
        <dbReference type="ARBA" id="ARBA00022576"/>
    </source>
</evidence>
<dbReference type="Pfam" id="PF00155">
    <property type="entry name" value="Aminotran_1_2"/>
    <property type="match status" value="1"/>
</dbReference>
<dbReference type="GO" id="GO:0004838">
    <property type="term" value="F:L-tyrosine-2-oxoglutarate transaminase activity"/>
    <property type="evidence" value="ECO:0007669"/>
    <property type="project" value="TreeGrafter"/>
</dbReference>
<dbReference type="AlphaFoldDB" id="A0A4V2HDA3"/>
<comment type="cofactor">
    <cofactor evidence="1">
        <name>pyridoxal 5'-phosphate</name>
        <dbReference type="ChEBI" id="CHEBI:597326"/>
    </cofactor>
</comment>
<name>A0A4V2HDA3_9GAMM</name>
<gene>
    <name evidence="8" type="ORF">EA660_04620</name>
</gene>
<dbReference type="GO" id="GO:0030170">
    <property type="term" value="F:pyridoxal phosphate binding"/>
    <property type="evidence" value="ECO:0007669"/>
    <property type="project" value="InterPro"/>
</dbReference>
<dbReference type="PRINTS" id="PR00799">
    <property type="entry name" value="TRANSAMINASE"/>
</dbReference>
<keyword evidence="4 8" id="KW-0032">Aminotransferase</keyword>
<dbReference type="RefSeq" id="WP_130550397.1">
    <property type="nucleotide sequence ID" value="NZ_SHMC01000002.1"/>
</dbReference>
<evidence type="ECO:0000256" key="6">
    <source>
        <dbReference type="ARBA" id="ARBA00022898"/>
    </source>
</evidence>
<protein>
    <submittedName>
        <fullName evidence="8">Aspartate/tyrosine/aromatic aminotransferase</fullName>
    </submittedName>
</protein>
<dbReference type="CDD" id="cd00609">
    <property type="entry name" value="AAT_like"/>
    <property type="match status" value="1"/>
</dbReference>
<evidence type="ECO:0000256" key="2">
    <source>
        <dbReference type="ARBA" id="ARBA00007441"/>
    </source>
</evidence>
<dbReference type="EMBL" id="SHMC01000002">
    <property type="protein sequence ID" value="TAA26522.1"/>
    <property type="molecule type" value="Genomic_DNA"/>
</dbReference>